<protein>
    <submittedName>
        <fullName evidence="2">Exodeoxyribonuclease 8</fullName>
    </submittedName>
</protein>
<reference evidence="2" key="1">
    <citation type="journal article" date="2021" name="Proc. Natl. Acad. Sci. U.S.A.">
        <title>A Catalog of Tens of Thousands of Viruses from Human Metagenomes Reveals Hidden Associations with Chronic Diseases.</title>
        <authorList>
            <person name="Tisza M.J."/>
            <person name="Buck C.B."/>
        </authorList>
    </citation>
    <scope>NUCLEOTIDE SEQUENCE</scope>
    <source>
        <strain evidence="2">Ctefc32</strain>
    </source>
</reference>
<dbReference type="EMBL" id="BK032733">
    <property type="protein sequence ID" value="DAF57351.1"/>
    <property type="molecule type" value="Genomic_DNA"/>
</dbReference>
<dbReference type="Pfam" id="PF12684">
    <property type="entry name" value="DUF3799"/>
    <property type="match status" value="1"/>
</dbReference>
<evidence type="ECO:0000313" key="2">
    <source>
        <dbReference type="EMBL" id="DAF57351.1"/>
    </source>
</evidence>
<dbReference type="SUPFAM" id="SSF52980">
    <property type="entry name" value="Restriction endonuclease-like"/>
    <property type="match status" value="1"/>
</dbReference>
<dbReference type="InterPro" id="IPR024432">
    <property type="entry name" value="Put_RecE_PDDEXK-like_dom"/>
</dbReference>
<name>A0A8S5T302_9CAUD</name>
<dbReference type="InterPro" id="IPR011604">
    <property type="entry name" value="PDDEXK-like_dom_sf"/>
</dbReference>
<dbReference type="Gene3D" id="3.90.320.10">
    <property type="match status" value="1"/>
</dbReference>
<proteinExistence type="predicted"/>
<accession>A0A8S5T302</accession>
<evidence type="ECO:0000259" key="1">
    <source>
        <dbReference type="Pfam" id="PF12684"/>
    </source>
</evidence>
<organism evidence="2">
    <name type="scientific">Podoviridae sp. ctefc32</name>
    <dbReference type="NCBI Taxonomy" id="2827742"/>
    <lineage>
        <taxon>Viruses</taxon>
        <taxon>Duplodnaviria</taxon>
        <taxon>Heunggongvirae</taxon>
        <taxon>Uroviricota</taxon>
        <taxon>Caudoviricetes</taxon>
    </lineage>
</organism>
<sequence>MSDLTYRERPEWSYSDMKVILEHDIDYAVAVKHKLLEQSFGKAIDIGTLAHEELLKQGGSNSFVVKAYPDFRTKEAKEWRDAQTLPIISEEEFEQINRICEAVKKHPLYPALLCGEGIENEVELYAKINGVDIKGKADAIRRNKDGSIVIADLKTTAKFEDWKMNEPRDMWKIANKHYDLQCANYTQLGLNPNLTNFYFFVAETVEPYRVKVTHCALAFVESGEQKLAKCIEQIKQFGDRNIDFTYTKTLNEVEEIGDFSL</sequence>
<dbReference type="InterPro" id="IPR011335">
    <property type="entry name" value="Restrct_endonuc-II-like"/>
</dbReference>
<feature type="domain" description="Putative exodeoxyribonuclease 8 PDDEXK-like" evidence="1">
    <location>
        <begin position="15"/>
        <end position="237"/>
    </location>
</feature>